<comment type="caution">
    <text evidence="2">The sequence shown here is derived from an EMBL/GenBank/DDBJ whole genome shotgun (WGS) entry which is preliminary data.</text>
</comment>
<feature type="transmembrane region" description="Helical" evidence="1">
    <location>
        <begin position="20"/>
        <end position="40"/>
    </location>
</feature>
<keyword evidence="1" id="KW-1133">Transmembrane helix</keyword>
<dbReference type="Proteomes" id="UP001180503">
    <property type="component" value="Unassembled WGS sequence"/>
</dbReference>
<organism evidence="2 3">
    <name type="scientific">Streptomyces edwardsiae</name>
    <dbReference type="NCBI Taxonomy" id="3075527"/>
    <lineage>
        <taxon>Bacteria</taxon>
        <taxon>Bacillati</taxon>
        <taxon>Actinomycetota</taxon>
        <taxon>Actinomycetes</taxon>
        <taxon>Kitasatosporales</taxon>
        <taxon>Streptomycetaceae</taxon>
        <taxon>Streptomyces</taxon>
    </lineage>
</organism>
<proteinExistence type="predicted"/>
<protein>
    <recommendedName>
        <fullName evidence="4">Secreted protein</fullName>
    </recommendedName>
</protein>
<evidence type="ECO:0008006" key="4">
    <source>
        <dbReference type="Google" id="ProtNLM"/>
    </source>
</evidence>
<dbReference type="RefSeq" id="WP_311711267.1">
    <property type="nucleotide sequence ID" value="NZ_JAVRFB010000032.1"/>
</dbReference>
<evidence type="ECO:0000313" key="3">
    <source>
        <dbReference type="Proteomes" id="UP001180503"/>
    </source>
</evidence>
<evidence type="ECO:0000313" key="2">
    <source>
        <dbReference type="EMBL" id="MDT0406092.1"/>
    </source>
</evidence>
<keyword evidence="1" id="KW-0472">Membrane</keyword>
<accession>A0ABU2QNQ1</accession>
<evidence type="ECO:0000256" key="1">
    <source>
        <dbReference type="SAM" id="Phobius"/>
    </source>
</evidence>
<name>A0ABU2QNQ1_9ACTN</name>
<keyword evidence="1" id="KW-0812">Transmembrane</keyword>
<dbReference type="EMBL" id="JAVRFB010000032">
    <property type="protein sequence ID" value="MDT0406092.1"/>
    <property type="molecule type" value="Genomic_DNA"/>
</dbReference>
<reference evidence="3" key="1">
    <citation type="submission" date="2023-07" db="EMBL/GenBank/DDBJ databases">
        <title>30 novel species of actinomycetes from the DSMZ collection.</title>
        <authorList>
            <person name="Nouioui I."/>
        </authorList>
    </citation>
    <scope>NUCLEOTIDE SEQUENCE [LARGE SCALE GENOMIC DNA]</scope>
    <source>
        <strain evidence="3">DSM 41635</strain>
    </source>
</reference>
<sequence length="162" mass="17088">MSGAPASGGTRENGAAIRSVAAVAVAGLLLAGLPALYFLTVHGCGEEEGRLAGVMAGETVLDAAPEGADQRDRYQECDDDDRFVVVGARYRYHGSPEDVLRHYEEVARADGWRPRTAAGDEKAPGCFTKPMGGTTAYLGVEGPDDGLLHVEIVADHAKSQWC</sequence>
<gene>
    <name evidence="2" type="ORF">RM528_30070</name>
</gene>